<reference evidence="2 3" key="1">
    <citation type="submission" date="2021-01" db="EMBL/GenBank/DDBJ databases">
        <title>Genomic Encyclopedia of Type Strains, Phase IV (KMG-IV): sequencing the most valuable type-strain genomes for metagenomic binning, comparative biology and taxonomic classification.</title>
        <authorList>
            <person name="Goeker M."/>
        </authorList>
    </citation>
    <scope>NUCLEOTIDE SEQUENCE [LARGE SCALE GENOMIC DNA]</scope>
    <source>
        <strain evidence="2 3">DSM 104297</strain>
    </source>
</reference>
<protein>
    <submittedName>
        <fullName evidence="2">Energy-coupling factor transport system substrate-specific component</fullName>
    </submittedName>
</protein>
<sequence>MLEKWKFREIVVLSALSVVFAVVYLLFVQFGNVLFGMFGLLGYEFIFGIWFIVSIISAYIIRKPGAAFLSETIAATIEVLIGNAMGPRLILSGIVQGAGAEAVFAATRYRSYNTWVLMLAGMGSSVTSFVWGYFVSGYGALDPGYVTTMFIVRLISGALLAGLLGKWLSDGLAQTGALNSFPLGKEVKRSKKHDIAS</sequence>
<feature type="transmembrane region" description="Helical" evidence="1">
    <location>
        <begin position="7"/>
        <end position="27"/>
    </location>
</feature>
<feature type="transmembrane region" description="Helical" evidence="1">
    <location>
        <begin position="115"/>
        <end position="134"/>
    </location>
</feature>
<feature type="transmembrane region" description="Helical" evidence="1">
    <location>
        <begin position="33"/>
        <end position="61"/>
    </location>
</feature>
<name>A0ABS2QSM6_9BACI</name>
<proteinExistence type="predicted"/>
<keyword evidence="1" id="KW-0812">Transmembrane</keyword>
<gene>
    <name evidence="2" type="ORF">JOC83_001290</name>
</gene>
<evidence type="ECO:0000313" key="3">
    <source>
        <dbReference type="Proteomes" id="UP000809829"/>
    </source>
</evidence>
<organism evidence="2 3">
    <name type="scientific">Priestia iocasae</name>
    <dbReference type="NCBI Taxonomy" id="2291674"/>
    <lineage>
        <taxon>Bacteria</taxon>
        <taxon>Bacillati</taxon>
        <taxon>Bacillota</taxon>
        <taxon>Bacilli</taxon>
        <taxon>Bacillales</taxon>
        <taxon>Bacillaceae</taxon>
        <taxon>Priestia</taxon>
    </lineage>
</organism>
<dbReference type="EMBL" id="JAFBFC010000002">
    <property type="protein sequence ID" value="MBM7702456.1"/>
    <property type="molecule type" value="Genomic_DNA"/>
</dbReference>
<dbReference type="InterPro" id="IPR017195">
    <property type="entry name" value="ABC_thiamin-permease_prd"/>
</dbReference>
<keyword evidence="1" id="KW-1133">Transmembrane helix</keyword>
<dbReference type="PIRSF" id="PIRSF037394">
    <property type="entry name" value="ABC_thiamine-permease_YkoE_prd"/>
    <property type="match status" value="1"/>
</dbReference>
<keyword evidence="3" id="KW-1185">Reference proteome</keyword>
<evidence type="ECO:0000313" key="2">
    <source>
        <dbReference type="EMBL" id="MBM7702456.1"/>
    </source>
</evidence>
<evidence type="ECO:0000256" key="1">
    <source>
        <dbReference type="SAM" id="Phobius"/>
    </source>
</evidence>
<keyword evidence="1" id="KW-0472">Membrane</keyword>
<dbReference type="Proteomes" id="UP000809829">
    <property type="component" value="Unassembled WGS sequence"/>
</dbReference>
<dbReference type="RefSeq" id="WP_205185474.1">
    <property type="nucleotide sequence ID" value="NZ_JAFBFC010000002.1"/>
</dbReference>
<comment type="caution">
    <text evidence="2">The sequence shown here is derived from an EMBL/GenBank/DDBJ whole genome shotgun (WGS) entry which is preliminary data.</text>
</comment>
<feature type="transmembrane region" description="Helical" evidence="1">
    <location>
        <begin position="146"/>
        <end position="164"/>
    </location>
</feature>
<dbReference type="Pfam" id="PF09819">
    <property type="entry name" value="ABC_cobalt"/>
    <property type="match status" value="1"/>
</dbReference>
<accession>A0ABS2QSM6</accession>